<keyword evidence="2" id="KW-0547">Nucleotide-binding</keyword>
<accession>A0A7S2XK20</accession>
<evidence type="ECO:0000256" key="5">
    <source>
        <dbReference type="SAM" id="MobiDB-lite"/>
    </source>
</evidence>
<dbReference type="EMBL" id="HBHQ01006578">
    <property type="protein sequence ID" value="CAD9812610.1"/>
    <property type="molecule type" value="Transcribed_RNA"/>
</dbReference>
<organism evidence="7">
    <name type="scientific">Attheya septentrionalis</name>
    <dbReference type="NCBI Taxonomy" id="420275"/>
    <lineage>
        <taxon>Eukaryota</taxon>
        <taxon>Sar</taxon>
        <taxon>Stramenopiles</taxon>
        <taxon>Ochrophyta</taxon>
        <taxon>Bacillariophyta</taxon>
        <taxon>Coscinodiscophyceae</taxon>
        <taxon>Chaetocerotophycidae</taxon>
        <taxon>Chaetocerotales</taxon>
        <taxon>Attheyaceae</taxon>
        <taxon>Attheya</taxon>
    </lineage>
</organism>
<dbReference type="PANTHER" id="PTHR19211">
    <property type="entry name" value="ATP-BINDING TRANSPORT PROTEIN-RELATED"/>
    <property type="match status" value="1"/>
</dbReference>
<dbReference type="CDD" id="cd03221">
    <property type="entry name" value="ABCF_EF-3"/>
    <property type="match status" value="1"/>
</dbReference>
<evidence type="ECO:0000259" key="6">
    <source>
        <dbReference type="PROSITE" id="PS50893"/>
    </source>
</evidence>
<gene>
    <name evidence="7" type="ORF">ASEP1449_LOCUS4435</name>
</gene>
<keyword evidence="1" id="KW-0677">Repeat</keyword>
<reference evidence="7" key="1">
    <citation type="submission" date="2021-01" db="EMBL/GenBank/DDBJ databases">
        <authorList>
            <person name="Corre E."/>
            <person name="Pelletier E."/>
            <person name="Niang G."/>
            <person name="Scheremetjew M."/>
            <person name="Finn R."/>
            <person name="Kale V."/>
            <person name="Holt S."/>
            <person name="Cochrane G."/>
            <person name="Meng A."/>
            <person name="Brown T."/>
            <person name="Cohen L."/>
        </authorList>
    </citation>
    <scope>NUCLEOTIDE SEQUENCE</scope>
    <source>
        <strain evidence="7">CCMP2084</strain>
    </source>
</reference>
<evidence type="ECO:0000256" key="2">
    <source>
        <dbReference type="ARBA" id="ARBA00022741"/>
    </source>
</evidence>
<dbReference type="InterPro" id="IPR032781">
    <property type="entry name" value="ABC_tran_Xtn"/>
</dbReference>
<dbReference type="InterPro" id="IPR003439">
    <property type="entry name" value="ABC_transporter-like_ATP-bd"/>
</dbReference>
<feature type="region of interest" description="Disordered" evidence="5">
    <location>
        <begin position="397"/>
        <end position="423"/>
    </location>
</feature>
<evidence type="ECO:0000256" key="4">
    <source>
        <dbReference type="SAM" id="Coils"/>
    </source>
</evidence>
<feature type="domain" description="ABC transporter" evidence="6">
    <location>
        <begin position="508"/>
        <end position="725"/>
    </location>
</feature>
<evidence type="ECO:0000313" key="7">
    <source>
        <dbReference type="EMBL" id="CAD9812610.1"/>
    </source>
</evidence>
<sequence length="725" mass="80476">MSRADKRREASTSMSTHLDEIVAEQLTSLDDADAYASAWATALEAIEKNDQGSSSHTVLWGGRGKGGRGLGRQTYQPHQVVVDGVSLEYVGPSGTNLLLDHSTTKLKLLSSRVYAMIGRNGCGKSSLLRRMDAGTIPGFPPHLSTMYIAQEILQVLDENKEESMATTPLGWMLGRYAEYDSMNAECKRLQIEQLEAELESLNDPSAPEYESRMEELCEQISAADEELDLLTLPKSDHDGTLPGATKEMEETRQQAIEALDFFGVNEGLRDTPLKQLSGGIRKKVALACALFCSPDILMLDEPTNHLDILGIVQLRRLIVSCKERNAIVVLVSHDADLINDMATDVIHFANNTLSYYPDSNYRDFLRNKLQRDLHHSRQAAALDKQRDKMKITISNLQRKAAKGDGKKSKAVESRKKKLERHGIEKDEHGHRWTAQTTGSGIRQGSINSVDATTRGKLTHTQLLKRDETNIAPIPDKAVQFDFRDTTCTWGEPLIMAMDMGHGYGPFNVDDSDAQKYGLLKREGMLFDCVELCIEEGSRTCILGKNGSGKSSLLRILAKLEQPREGTVHHALNVHVEYFHQHVADDILGSSGTVTALFMLMELFPLKTEQELRGELTAFGLSPQQATGTQLKYLSGGERCRLCLAILMLRGPDVLLLDEITNHLDMESVEALTYGIQKWNGTIVLVSHDANLIRNIGGTCFVLMQEEGKLRHIPNGIDSYLKAFTL</sequence>
<dbReference type="GO" id="GO:0005524">
    <property type="term" value="F:ATP binding"/>
    <property type="evidence" value="ECO:0007669"/>
    <property type="project" value="UniProtKB-KW"/>
</dbReference>
<feature type="domain" description="ABC transporter" evidence="6">
    <location>
        <begin position="85"/>
        <end position="382"/>
    </location>
</feature>
<name>A0A7S2XK20_9STRA</name>
<dbReference type="SMART" id="SM00382">
    <property type="entry name" value="AAA"/>
    <property type="match status" value="2"/>
</dbReference>
<dbReference type="PANTHER" id="PTHR19211:SF117">
    <property type="entry name" value="ATP-BINDING CASSETTE SUB-FAMILY F MEMBER 3"/>
    <property type="match status" value="1"/>
</dbReference>
<dbReference type="Pfam" id="PF12848">
    <property type="entry name" value="ABC_tran_Xtn"/>
    <property type="match status" value="1"/>
</dbReference>
<feature type="coiled-coil region" evidence="4">
    <location>
        <begin position="179"/>
        <end position="226"/>
    </location>
</feature>
<protein>
    <recommendedName>
        <fullName evidence="6">ABC transporter domain-containing protein</fullName>
    </recommendedName>
</protein>
<dbReference type="InterPro" id="IPR027417">
    <property type="entry name" value="P-loop_NTPase"/>
</dbReference>
<keyword evidence="3" id="KW-0067">ATP-binding</keyword>
<evidence type="ECO:0000256" key="3">
    <source>
        <dbReference type="ARBA" id="ARBA00022840"/>
    </source>
</evidence>
<evidence type="ECO:0000256" key="1">
    <source>
        <dbReference type="ARBA" id="ARBA00022737"/>
    </source>
</evidence>
<dbReference type="PROSITE" id="PS50893">
    <property type="entry name" value="ABC_TRANSPORTER_2"/>
    <property type="match status" value="2"/>
</dbReference>
<dbReference type="AlphaFoldDB" id="A0A7S2XK20"/>
<dbReference type="SUPFAM" id="SSF52540">
    <property type="entry name" value="P-loop containing nucleoside triphosphate hydrolases"/>
    <property type="match status" value="2"/>
</dbReference>
<dbReference type="Pfam" id="PF00005">
    <property type="entry name" value="ABC_tran"/>
    <property type="match status" value="2"/>
</dbReference>
<feature type="compositionally biased region" description="Basic and acidic residues" evidence="5">
    <location>
        <begin position="401"/>
        <end position="413"/>
    </location>
</feature>
<keyword evidence="4" id="KW-0175">Coiled coil</keyword>
<proteinExistence type="predicted"/>
<dbReference type="GO" id="GO:0016887">
    <property type="term" value="F:ATP hydrolysis activity"/>
    <property type="evidence" value="ECO:0007669"/>
    <property type="project" value="InterPro"/>
</dbReference>
<dbReference type="InterPro" id="IPR003593">
    <property type="entry name" value="AAA+_ATPase"/>
</dbReference>
<dbReference type="InterPro" id="IPR050611">
    <property type="entry name" value="ABCF"/>
</dbReference>
<dbReference type="Gene3D" id="3.40.50.300">
    <property type="entry name" value="P-loop containing nucleotide triphosphate hydrolases"/>
    <property type="match status" value="2"/>
</dbReference>